<feature type="region of interest" description="Disordered" evidence="1">
    <location>
        <begin position="20"/>
        <end position="52"/>
    </location>
</feature>
<dbReference type="EMBL" id="JACEFB010000001">
    <property type="protein sequence ID" value="MBA2224546.1"/>
    <property type="molecule type" value="Genomic_DNA"/>
</dbReference>
<evidence type="ECO:0000256" key="1">
    <source>
        <dbReference type="SAM" id="MobiDB-lite"/>
    </source>
</evidence>
<dbReference type="AlphaFoldDB" id="A0A7V8VAN6"/>
<name>A0A7V8VAN6_9BACT</name>
<evidence type="ECO:0000313" key="3">
    <source>
        <dbReference type="EMBL" id="MBA2224546.1"/>
    </source>
</evidence>
<dbReference type="RefSeq" id="WP_194535991.1">
    <property type="nucleotide sequence ID" value="NZ_JACEFB010000001.1"/>
</dbReference>
<evidence type="ECO:0000313" key="4">
    <source>
        <dbReference type="Proteomes" id="UP000542342"/>
    </source>
</evidence>
<dbReference type="InterPro" id="IPR047721">
    <property type="entry name" value="DrmB"/>
</dbReference>
<proteinExistence type="predicted"/>
<protein>
    <submittedName>
        <fullName evidence="3">DUF1998 domain-containing protein</fullName>
    </submittedName>
</protein>
<dbReference type="InterPro" id="IPR018973">
    <property type="entry name" value="MZB"/>
</dbReference>
<sequence length="467" mass="53530">MGLVVRCESEECIAKYQACEEDKESNEHEEHKTQEENKNGNEESKTQKKLPARSLLGLSKPKALEDILQCTGNRPWLGPKGREKGACPYPPRFLERLASNLYFPKIASSILIPPFSDPIRRIIDDSHNWCFLTSGLTEGGEPDDIRLRHFAELNRLDLNRLRKVVRQKLRGEGLSTTHEPVERYRHSEYRALLEAQTRPDEEFVTRHPNMTDYEADTRSFFDKIVLVEKLAETRVLIGFSRINSPLSPDFERDNLCPLSRKPQQWLPGVRVYGEGIFLKLNERAVQEWFQNIDQRYNSIRQNLKHTYDKLNRTPRPLSPRFFLLHTLAHVLIRRLTYECGYGTASLRERLYCSEDSKHPMSGLLIYTAAGDSKGTMGGLVEQGKPGRLEPLLMRALEDSLWCSADPLCVESHGQGIDSLNLAACHACCLLPETCCEEGNRLLDRVALVGRPENRRLGYFSRIINQIL</sequence>
<dbReference type="Pfam" id="PF09369">
    <property type="entry name" value="MZB"/>
    <property type="match status" value="1"/>
</dbReference>
<dbReference type="NCBIfam" id="NF038324">
    <property type="entry name" value="DrmB_fam"/>
    <property type="match status" value="1"/>
</dbReference>
<organism evidence="3 4">
    <name type="scientific">Thermogemmata fonticola</name>
    <dbReference type="NCBI Taxonomy" id="2755323"/>
    <lineage>
        <taxon>Bacteria</taxon>
        <taxon>Pseudomonadati</taxon>
        <taxon>Planctomycetota</taxon>
        <taxon>Planctomycetia</taxon>
        <taxon>Gemmatales</taxon>
        <taxon>Gemmataceae</taxon>
        <taxon>Thermogemmata</taxon>
    </lineage>
</organism>
<keyword evidence="4" id="KW-1185">Reference proteome</keyword>
<feature type="domain" description="MrfA-like Zn-binding" evidence="2">
    <location>
        <begin position="327"/>
        <end position="428"/>
    </location>
</feature>
<reference evidence="3 4" key="1">
    <citation type="submission" date="2020-07" db="EMBL/GenBank/DDBJ databases">
        <title>Thermogemmata thermophila gen. nov., sp. nov., a novel moderate thermophilic planctomycete from a Kamchatka hot spring.</title>
        <authorList>
            <person name="Elcheninov A.G."/>
            <person name="Podosokorskaya O.A."/>
            <person name="Kovaleva O.L."/>
            <person name="Novikov A."/>
            <person name="Bonch-Osmolovskaya E.A."/>
            <person name="Toshchakov S.V."/>
            <person name="Kublanov I.V."/>
        </authorList>
    </citation>
    <scope>NUCLEOTIDE SEQUENCE [LARGE SCALE GENOMIC DNA]</scope>
    <source>
        <strain evidence="3 4">2918</strain>
    </source>
</reference>
<comment type="caution">
    <text evidence="3">The sequence shown here is derived from an EMBL/GenBank/DDBJ whole genome shotgun (WGS) entry which is preliminary data.</text>
</comment>
<gene>
    <name evidence="3" type="ORF">H0921_00015</name>
</gene>
<evidence type="ECO:0000259" key="2">
    <source>
        <dbReference type="Pfam" id="PF09369"/>
    </source>
</evidence>
<accession>A0A7V8VAN6</accession>
<dbReference type="Proteomes" id="UP000542342">
    <property type="component" value="Unassembled WGS sequence"/>
</dbReference>
<feature type="compositionally biased region" description="Basic and acidic residues" evidence="1">
    <location>
        <begin position="25"/>
        <end position="46"/>
    </location>
</feature>